<evidence type="ECO:0000313" key="4">
    <source>
        <dbReference type="Proteomes" id="UP000247540"/>
    </source>
</evidence>
<dbReference type="EMBL" id="QJTC01000001">
    <property type="protein sequence ID" value="PYE79863.1"/>
    <property type="molecule type" value="Genomic_DNA"/>
</dbReference>
<evidence type="ECO:0000259" key="2">
    <source>
        <dbReference type="SMART" id="SM00014"/>
    </source>
</evidence>
<accession>A0A318SL79</accession>
<dbReference type="Gene3D" id="1.20.144.10">
    <property type="entry name" value="Phosphatidic acid phosphatase type 2/haloperoxidase"/>
    <property type="match status" value="1"/>
</dbReference>
<evidence type="ECO:0000256" key="1">
    <source>
        <dbReference type="SAM" id="Phobius"/>
    </source>
</evidence>
<name>A0A318SL79_9BURK</name>
<feature type="transmembrane region" description="Helical" evidence="1">
    <location>
        <begin position="316"/>
        <end position="336"/>
    </location>
</feature>
<dbReference type="OrthoDB" id="9801622at2"/>
<feature type="transmembrane region" description="Helical" evidence="1">
    <location>
        <begin position="20"/>
        <end position="43"/>
    </location>
</feature>
<dbReference type="RefSeq" id="WP_158528986.1">
    <property type="nucleotide sequence ID" value="NZ_JAMOFZ010000002.1"/>
</dbReference>
<gene>
    <name evidence="3" type="ORF">DFQ15_101184</name>
</gene>
<dbReference type="Proteomes" id="UP000247540">
    <property type="component" value="Unassembled WGS sequence"/>
</dbReference>
<dbReference type="PANTHER" id="PTHR14969">
    <property type="entry name" value="SPHINGOSINE-1-PHOSPHATE PHOSPHOHYDROLASE"/>
    <property type="match status" value="1"/>
</dbReference>
<feature type="transmembrane region" description="Helical" evidence="1">
    <location>
        <begin position="218"/>
        <end position="242"/>
    </location>
</feature>
<dbReference type="InterPro" id="IPR036938">
    <property type="entry name" value="PAP2/HPO_sf"/>
</dbReference>
<feature type="transmembrane region" description="Helical" evidence="1">
    <location>
        <begin position="254"/>
        <end position="271"/>
    </location>
</feature>
<feature type="transmembrane region" description="Helical" evidence="1">
    <location>
        <begin position="398"/>
        <end position="417"/>
    </location>
</feature>
<keyword evidence="4" id="KW-1185">Reference proteome</keyword>
<feature type="transmembrane region" description="Helical" evidence="1">
    <location>
        <begin position="55"/>
        <end position="78"/>
    </location>
</feature>
<dbReference type="SUPFAM" id="SSF48317">
    <property type="entry name" value="Acid phosphatase/Vanadium-dependent haloperoxidase"/>
    <property type="match status" value="1"/>
</dbReference>
<feature type="transmembrane region" description="Helical" evidence="1">
    <location>
        <begin position="278"/>
        <end position="296"/>
    </location>
</feature>
<comment type="caution">
    <text evidence="3">The sequence shown here is derived from an EMBL/GenBank/DDBJ whole genome shotgun (WGS) entry which is preliminary data.</text>
</comment>
<dbReference type="Pfam" id="PF01569">
    <property type="entry name" value="PAP2"/>
    <property type="match status" value="1"/>
</dbReference>
<evidence type="ECO:0000313" key="3">
    <source>
        <dbReference type="EMBL" id="PYE79863.1"/>
    </source>
</evidence>
<dbReference type="InterPro" id="IPR000326">
    <property type="entry name" value="PAP2/HPO"/>
</dbReference>
<proteinExistence type="predicted"/>
<feature type="transmembrane region" description="Helical" evidence="1">
    <location>
        <begin position="123"/>
        <end position="143"/>
    </location>
</feature>
<feature type="domain" description="Phosphatidic acid phosphatase type 2/haloperoxidase" evidence="2">
    <location>
        <begin position="56"/>
        <end position="164"/>
    </location>
</feature>
<reference evidence="3 4" key="1">
    <citation type="submission" date="2018-06" db="EMBL/GenBank/DDBJ databases">
        <title>Genomic Encyclopedia of Type Strains, Phase III (KMG-III): the genomes of soil and plant-associated and newly described type strains.</title>
        <authorList>
            <person name="Whitman W."/>
        </authorList>
    </citation>
    <scope>NUCLEOTIDE SEQUENCE [LARGE SCALE GENOMIC DNA]</scope>
    <source>
        <strain evidence="3 4">CECT 7646</strain>
    </source>
</reference>
<feature type="transmembrane region" description="Helical" evidence="1">
    <location>
        <begin position="149"/>
        <end position="170"/>
    </location>
</feature>
<protein>
    <submittedName>
        <fullName evidence="3">PAP2 superfamily protein</fullName>
    </submittedName>
</protein>
<keyword evidence="1" id="KW-1133">Transmembrane helix</keyword>
<keyword evidence="1" id="KW-0812">Transmembrane</keyword>
<keyword evidence="1" id="KW-0472">Membrane</keyword>
<dbReference type="SMART" id="SM00014">
    <property type="entry name" value="acidPPc"/>
    <property type="match status" value="1"/>
</dbReference>
<feature type="transmembrane region" description="Helical" evidence="1">
    <location>
        <begin position="98"/>
        <end position="116"/>
    </location>
</feature>
<dbReference type="PANTHER" id="PTHR14969:SF13">
    <property type="entry name" value="AT30094P"/>
    <property type="match status" value="1"/>
</dbReference>
<organism evidence="3 4">
    <name type="scientific">Xylophilus ampelinus</name>
    <dbReference type="NCBI Taxonomy" id="54067"/>
    <lineage>
        <taxon>Bacteria</taxon>
        <taxon>Pseudomonadati</taxon>
        <taxon>Pseudomonadota</taxon>
        <taxon>Betaproteobacteria</taxon>
        <taxon>Burkholderiales</taxon>
        <taxon>Xylophilus</taxon>
    </lineage>
</organism>
<dbReference type="AlphaFoldDB" id="A0A318SL79"/>
<feature type="transmembrane region" description="Helical" evidence="1">
    <location>
        <begin position="357"/>
        <end position="378"/>
    </location>
</feature>
<sequence length="426" mass="44940">MNDLNLSLFHAVAAGHAPHAATLAVALFVLEYSGMAVLALLSVGLWRKPGERATIVLVLLATMLVSVLAKNIAAAIGFPRPFMAGLSAVYTDHAVRPGFPSTHASSGFALAFMLLVRPRLRLLGGGVLALLVPTLWSRIYTGLHFPRDIAAGAMLGAACAAVSVGLEYVWRRRLRPALAARDPAALAVTEPGRSWLVQPALRSAWGTRLMSSARTGPLLVAAACVVGAVLLLAMPGVVPAGLLQHGGAVDSGTTVFYGVTLICVCVLRFAALTRVDRVAIATLLVVLATSEADLHLRWLAVLRQSLRLPGAVPGGWAEVALLVVLVPAVVALWWIFKRYGPQPRVAGTSWHAPMATAATVGVLLVLEIATGPYVIGPWASPAGPRPGLAMLQAVHELLQLAIPLTCLLALWQARFAGRDRGEQRRP</sequence>